<evidence type="ECO:0000313" key="7">
    <source>
        <dbReference type="Proteomes" id="UP000434412"/>
    </source>
</evidence>
<dbReference type="EMBL" id="RAQZ01000005">
    <property type="protein sequence ID" value="KAA1272490.1"/>
    <property type="molecule type" value="Genomic_DNA"/>
</dbReference>
<dbReference type="EMBL" id="JAANDN010000092">
    <property type="protein sequence ID" value="NUY68985.1"/>
    <property type="molecule type" value="Genomic_DNA"/>
</dbReference>
<reference evidence="1" key="2">
    <citation type="submission" date="2018-09" db="EMBL/GenBank/DDBJ databases">
        <title>The microbial basis of impaired wound healing: differential roles for pathogens, 'bystanders', and strain-level diversification in clinical outcomes.</title>
        <authorList>
            <person name="Kalan L.R."/>
            <person name="Meisel J.S."/>
            <person name="Loesche M.A."/>
            <person name="Horwinski J."/>
            <person name="Soaita I."/>
            <person name="Chen X."/>
            <person name="Gardner S.E."/>
            <person name="Grice E.A."/>
        </authorList>
    </citation>
    <scope>NUCLEOTIDE SEQUENCE</scope>
    <source>
        <strain evidence="1">LK35</strain>
    </source>
</reference>
<dbReference type="AlphaFoldDB" id="A0A659I5Z5"/>
<reference evidence="5 11" key="4">
    <citation type="journal article" date="2020" name="J. Antimicrob. Chemother.">
        <title>Detection of heterogeneous vancomycin intermediate resistance in MRSA isolates from Latin America.</title>
        <authorList>
            <person name="Castro B.E."/>
            <person name="Berrio M."/>
            <person name="Vargas M.L."/>
            <person name="Carvajal L.P."/>
            <person name="Millan L.V."/>
            <person name="Rios R."/>
            <person name="Hernandez A.K."/>
            <person name="Rincon S."/>
            <person name="Cubides P."/>
            <person name="Forero E."/>
            <person name="Dinh A."/>
            <person name="Seas C."/>
            <person name="Munita J.M."/>
            <person name="Arias C.A."/>
            <person name="Reyes J."/>
            <person name="Diaz L."/>
        </authorList>
    </citation>
    <scope>NUCLEOTIDE SEQUENCE [LARGE SCALE GENOMIC DNA]</scope>
    <source>
        <strain evidence="5 11">UP89</strain>
    </source>
</reference>
<evidence type="ECO:0000313" key="6">
    <source>
        <dbReference type="EMBL" id="TXL47338.1"/>
    </source>
</evidence>
<accession>A0A659I5Z5</accession>
<dbReference type="Proteomes" id="UP000473113">
    <property type="component" value="Unassembled WGS sequence"/>
</dbReference>
<protein>
    <submittedName>
        <fullName evidence="5">Uncharacterized protein</fullName>
    </submittedName>
</protein>
<gene>
    <name evidence="1" type="ORF">D7S40_12055</name>
    <name evidence="6" type="ORF">DQU50_05895</name>
    <name evidence="3" type="ORF">G0Z31_08945</name>
    <name evidence="4" type="ORF">G6Y24_13050</name>
    <name evidence="2" type="ORF">GO941_02565</name>
    <name evidence="5" type="ORF">GQX52_10170</name>
</gene>
<reference evidence="3 10" key="6">
    <citation type="submission" date="2020-02" db="EMBL/GenBank/DDBJ databases">
        <title>Novel Insights Into The Classification of Staphylococcal Beta-Lactamases In Relation To The Cefazolin Inoculum Effect.</title>
        <authorList>
            <person name="Carvajal L.P."/>
            <person name="Rincon S."/>
            <person name="Echeverri A."/>
            <person name="Porras J."/>
            <person name="Rios R."/>
            <person name="Ordonez K."/>
            <person name="Seas C."/>
            <person name="Gomez-Villegas S."/>
            <person name="Diaz L."/>
            <person name="Arias C.A."/>
            <person name="Reyes J."/>
        </authorList>
    </citation>
    <scope>NUCLEOTIDE SEQUENCE [LARGE SCALE GENOMIC DNA]</scope>
    <source>
        <strain evidence="3 10">UP127</strain>
    </source>
</reference>
<comment type="caution">
    <text evidence="5">The sequence shown here is derived from an EMBL/GenBank/DDBJ whole genome shotgun (WGS) entry which is preliminary data.</text>
</comment>
<evidence type="ECO:0000313" key="5">
    <source>
        <dbReference type="EMBL" id="NUY68985.1"/>
    </source>
</evidence>
<sequence>MSVGSLAVLTITEIAFPTEIFEKNQRTLQIKF</sequence>
<evidence type="ECO:0000313" key="4">
    <source>
        <dbReference type="EMBL" id="NGW68385.1"/>
    </source>
</evidence>
<proteinExistence type="predicted"/>
<dbReference type="Proteomes" id="UP000434412">
    <property type="component" value="Unassembled WGS sequence"/>
</dbReference>
<evidence type="ECO:0000313" key="8">
    <source>
        <dbReference type="Proteomes" id="UP000451682"/>
    </source>
</evidence>
<dbReference type="EMBL" id="WPVZ01000176">
    <property type="protein sequence ID" value="MVL44378.1"/>
    <property type="molecule type" value="Genomic_DNA"/>
</dbReference>
<dbReference type="Proteomes" id="UP000561555">
    <property type="component" value="Unassembled WGS sequence"/>
</dbReference>
<dbReference type="EMBL" id="JAALTR010000312">
    <property type="protein sequence ID" value="NGW68385.1"/>
    <property type="molecule type" value="Genomic_DNA"/>
</dbReference>
<evidence type="ECO:0000313" key="9">
    <source>
        <dbReference type="Proteomes" id="UP000473113"/>
    </source>
</evidence>
<organism evidence="5 11">
    <name type="scientific">Staphylococcus aureus</name>
    <dbReference type="NCBI Taxonomy" id="1280"/>
    <lineage>
        <taxon>Bacteria</taxon>
        <taxon>Bacillati</taxon>
        <taxon>Bacillota</taxon>
        <taxon>Bacilli</taxon>
        <taxon>Bacillales</taxon>
        <taxon>Staphylococcaceae</taxon>
        <taxon>Staphylococcus</taxon>
    </lineage>
</organism>
<dbReference type="RefSeq" id="WP_001802255.1">
    <property type="nucleotide sequence ID" value="NZ_AP014652.1"/>
</dbReference>
<evidence type="ECO:0000313" key="3">
    <source>
        <dbReference type="EMBL" id="NGK21624.1"/>
    </source>
</evidence>
<name>A0A659I5Z5_STAAU</name>
<reference evidence="4 9" key="5">
    <citation type="submission" date="2020-02" db="EMBL/GenBank/DDBJ databases">
        <title>Detection of Heterogeneous Vancomycin Intermediate Resistance in Methicillin Resistant Staphylococcus aureus Isolates from Latin-America.</title>
        <authorList>
            <person name="Castro-Cardozo B."/>
            <person name="Berrio M."/>
            <person name="Vargas M.L."/>
            <person name="Carvajal L.P."/>
            <person name="Millan L.V."/>
            <person name="Rios R."/>
            <person name="Hernandez A."/>
            <person name="Rincon S.L."/>
            <person name="Cubides P."/>
            <person name="Forero E."/>
            <person name="Dinh A."/>
            <person name="Seas C."/>
            <person name="Munita J.M."/>
            <person name="Arias C.A."/>
            <person name="Reyes J."/>
            <person name="Diaz L."/>
        </authorList>
    </citation>
    <scope>NUCLEOTIDE SEQUENCE [LARGE SCALE GENOMIC DNA]</scope>
    <source>
        <strain evidence="4 9">UG255</strain>
    </source>
</reference>
<accession>A0A4U0AJP7</accession>
<evidence type="ECO:0000313" key="11">
    <source>
        <dbReference type="Proteomes" id="UP000561555"/>
    </source>
</evidence>
<evidence type="ECO:0000313" key="1">
    <source>
        <dbReference type="EMBL" id="KAA1272490.1"/>
    </source>
</evidence>
<dbReference type="Proteomes" id="UP000451682">
    <property type="component" value="Unassembled WGS sequence"/>
</dbReference>
<evidence type="ECO:0000313" key="2">
    <source>
        <dbReference type="EMBL" id="MVL44378.1"/>
    </source>
</evidence>
<reference evidence="6 8" key="1">
    <citation type="submission" date="2018-06" db="EMBL/GenBank/DDBJ databases">
        <title>Whole genome sequencing to identify and define MRSA outbreaks.</title>
        <authorList>
            <person name="Sullivan M.J."/>
            <person name="Altman D.R."/>
            <person name="Chacko K."/>
            <person name="Ciferri B."/>
            <person name="Webster E."/>
            <person name="Deikus G."/>
            <person name="Lewis M."/>
            <person name="Khan Z."/>
            <person name="Beckford C."/>
            <person name="Rendo A."/>
            <person name="Samaroo F."/>
            <person name="Sebra R."/>
            <person name="Karam-Howlin R."/>
            <person name="Southwick K."/>
            <person name="Adams E."/>
            <person name="Ying L."/>
            <person name="Kornblum J."/>
            <person name="Factor S."/>
            <person name="Danesh Yazdi M."/>
            <person name="Dingle T."/>
            <person name="Hamula C."/>
            <person name="Bashir A."/>
            <person name="Schadt E."/>
            <person name="Kasarskis A."/>
            <person name="Patel G."/>
            <person name="Wallach F."/>
            <person name="Gibbs K."/>
            <person name="Van Bakel H."/>
        </authorList>
    </citation>
    <scope>NUCLEOTIDE SEQUENCE [LARGE SCALE GENOMIC DNA]</scope>
    <source>
        <strain evidence="6">Pt013</strain>
        <strain evidence="8">pt013</strain>
    </source>
</reference>
<reference evidence="2 7" key="3">
    <citation type="submission" date="2019-11" db="EMBL/GenBank/DDBJ databases">
        <title>Implementation of targeted gown and glove precautions to prevent Staphylococcus aureus acquisition in community-based nursing homes.</title>
        <authorList>
            <person name="Stine O.C."/>
        </authorList>
    </citation>
    <scope>NUCLEOTIDE SEQUENCE [LARGE SCALE GENOMIC DNA]</scope>
    <source>
        <strain evidence="2 7">S_2023.LVRQ.AN</strain>
    </source>
</reference>
<dbReference type="EMBL" id="JAAJIY010000026">
    <property type="protein sequence ID" value="NGK21624.1"/>
    <property type="molecule type" value="Genomic_DNA"/>
</dbReference>
<dbReference type="EMBL" id="QNXF01000002">
    <property type="protein sequence ID" value="TXL47338.1"/>
    <property type="molecule type" value="Genomic_DNA"/>
</dbReference>
<dbReference type="Proteomes" id="UP000478431">
    <property type="component" value="Unassembled WGS sequence"/>
</dbReference>
<evidence type="ECO:0000313" key="10">
    <source>
        <dbReference type="Proteomes" id="UP000478431"/>
    </source>
</evidence>